<accession>A0AAN7BL71</accession>
<feature type="region of interest" description="Disordered" evidence="5">
    <location>
        <begin position="148"/>
        <end position="197"/>
    </location>
</feature>
<feature type="region of interest" description="Disordered" evidence="5">
    <location>
        <begin position="469"/>
        <end position="970"/>
    </location>
</feature>
<feature type="compositionally biased region" description="Low complexity" evidence="5">
    <location>
        <begin position="893"/>
        <end position="903"/>
    </location>
</feature>
<feature type="signal peptide" evidence="7">
    <location>
        <begin position="1"/>
        <end position="28"/>
    </location>
</feature>
<keyword evidence="2 6" id="KW-0812">Transmembrane</keyword>
<dbReference type="GO" id="GO:0071944">
    <property type="term" value="C:cell periphery"/>
    <property type="evidence" value="ECO:0007669"/>
    <property type="project" value="UniProtKB-ARBA"/>
</dbReference>
<comment type="caution">
    <text evidence="8">The sequence shown here is derived from an EMBL/GenBank/DDBJ whole genome shotgun (WGS) entry which is preliminary data.</text>
</comment>
<dbReference type="PANTHER" id="PTHR15549:SF33">
    <property type="entry name" value="MEMBRANE PROTEIN WSC4, PUTATIVE (AFU_ORTHOLOGUE AFUA_5G09020)-RELATED"/>
    <property type="match status" value="1"/>
</dbReference>
<feature type="region of interest" description="Disordered" evidence="5">
    <location>
        <begin position="432"/>
        <end position="452"/>
    </location>
</feature>
<evidence type="ECO:0000313" key="9">
    <source>
        <dbReference type="Proteomes" id="UP001301958"/>
    </source>
</evidence>
<feature type="compositionally biased region" description="Basic and acidic residues" evidence="5">
    <location>
        <begin position="957"/>
        <end position="970"/>
    </location>
</feature>
<feature type="compositionally biased region" description="Acidic residues" evidence="5">
    <location>
        <begin position="642"/>
        <end position="653"/>
    </location>
</feature>
<comment type="subcellular location">
    <subcellularLocation>
        <location evidence="1">Membrane</location>
        <topology evidence="1">Single-pass membrane protein</topology>
    </subcellularLocation>
</comment>
<evidence type="ECO:0000256" key="3">
    <source>
        <dbReference type="ARBA" id="ARBA00022989"/>
    </source>
</evidence>
<feature type="compositionally biased region" description="Pro residues" evidence="5">
    <location>
        <begin position="825"/>
        <end position="836"/>
    </location>
</feature>
<name>A0AAN7BL71_9PEZI</name>
<feature type="region of interest" description="Disordered" evidence="5">
    <location>
        <begin position="385"/>
        <end position="404"/>
    </location>
</feature>
<keyword evidence="7" id="KW-0732">Signal</keyword>
<dbReference type="InterPro" id="IPR051694">
    <property type="entry name" value="Immunoregulatory_rcpt-like"/>
</dbReference>
<feature type="chain" id="PRO_5042865264" description="Extracellular membrane protein CFEM domain-containing protein" evidence="7">
    <location>
        <begin position="29"/>
        <end position="970"/>
    </location>
</feature>
<evidence type="ECO:0000256" key="1">
    <source>
        <dbReference type="ARBA" id="ARBA00004167"/>
    </source>
</evidence>
<dbReference type="GO" id="GO:0016020">
    <property type="term" value="C:membrane"/>
    <property type="evidence" value="ECO:0007669"/>
    <property type="project" value="UniProtKB-SubCell"/>
</dbReference>
<feature type="compositionally biased region" description="Basic residues" evidence="5">
    <location>
        <begin position="612"/>
        <end position="625"/>
    </location>
</feature>
<evidence type="ECO:0000256" key="6">
    <source>
        <dbReference type="SAM" id="Phobius"/>
    </source>
</evidence>
<evidence type="ECO:0000313" key="8">
    <source>
        <dbReference type="EMBL" id="KAK4225358.1"/>
    </source>
</evidence>
<dbReference type="EMBL" id="MU865369">
    <property type="protein sequence ID" value="KAK4225358.1"/>
    <property type="molecule type" value="Genomic_DNA"/>
</dbReference>
<dbReference type="AlphaFoldDB" id="A0AAN7BL71"/>
<evidence type="ECO:0000256" key="7">
    <source>
        <dbReference type="SAM" id="SignalP"/>
    </source>
</evidence>
<organism evidence="8 9">
    <name type="scientific">Podospora fimiseda</name>
    <dbReference type="NCBI Taxonomy" id="252190"/>
    <lineage>
        <taxon>Eukaryota</taxon>
        <taxon>Fungi</taxon>
        <taxon>Dikarya</taxon>
        <taxon>Ascomycota</taxon>
        <taxon>Pezizomycotina</taxon>
        <taxon>Sordariomycetes</taxon>
        <taxon>Sordariomycetidae</taxon>
        <taxon>Sordariales</taxon>
        <taxon>Podosporaceae</taxon>
        <taxon>Podospora</taxon>
    </lineage>
</organism>
<sequence length="970" mass="104856">MLLQRMAFKPLVVLLTTWTALILSPANAQQTPTNNISEEILNFVPSCAQDCFQSFISSNFDSRICGNSPSLQCLCRQVGRSQYTIGEGAVSCIVGESQLGSCQGRDATSDATSIAYNMCVGVSRAAPKTHSTLTATLLFPATGTGPLVAPTPSKTGSATTTATETSSSSATITSVTTTGPTSTESLNPIPTSAPVEEGRPELTRGQITGIVLGVVAVIALGVALIFLARCIRRKRYSDLEKSNGFAKIDESGNNRPISAMGPQISGPLAQLPAARNPVDNRWYPDPNNPMVLKQGVPPPAPTHLPIASQFIDSRWYPDPNNPMAMRKGSELRAQSTQGAQPVGLAISSPLAPSTVVNGLPSAPSPSARNRVPNVVVSPPAPVLQPPVNAVKPNQSPPKPTLTLAIPTSKTPTIIRAPVRRTDSVVTEFAEDGEVETATTGVWRPPPSDPQSATALFFADKGGNWVMRSAATQKQEATTSSNKRLPPMPQQQQQQQQPGVLKVPASPAQVELPSPEHKTRAERAQEASSSLSHDVMVSPLRLPLKQGGLSKLGSPITFNDRRREPQVSRRNPAARSPQAAELANPTPITARPPPDVFFSAGPQGGRDLTRVGSRSRRRSMTKRNRRISTDSSTSIESGAAAPFEDEAIIEEEPQEGLSPVAQSPNTPISPGKSPVSYPRIPRRNEPQPPVPNRYSNGSSELFLPKGHRYNVWHPGMQGGSGSAATPKQTGPPQQQQMVGPRRPLLSPRQVRTGSPEIRSGAPPTIEEQYFRSQKRLSNPASYWYPPPSAQQQQRRISVQPQQPQPQRLRTPQPLQQQHPRRYPTPQQTPQPRQPRPRPVQEQQFDPHPGQLYHPPPSRRQSLSQDQYLPQQQQQQQYRAYQPPSPPVTQTNTPLSEQSSSSSLLAKRRGADRAAALQLGKGGNVNEAYRQKKWEREAGGNGSGNVAPPITPGWVPELTPRKRGGDLILDVR</sequence>
<proteinExistence type="predicted"/>
<reference evidence="8" key="1">
    <citation type="journal article" date="2023" name="Mol. Phylogenet. Evol.">
        <title>Genome-scale phylogeny and comparative genomics of the fungal order Sordariales.</title>
        <authorList>
            <person name="Hensen N."/>
            <person name="Bonometti L."/>
            <person name="Westerberg I."/>
            <person name="Brannstrom I.O."/>
            <person name="Guillou S."/>
            <person name="Cros-Aarteil S."/>
            <person name="Calhoun S."/>
            <person name="Haridas S."/>
            <person name="Kuo A."/>
            <person name="Mondo S."/>
            <person name="Pangilinan J."/>
            <person name="Riley R."/>
            <person name="LaButti K."/>
            <person name="Andreopoulos B."/>
            <person name="Lipzen A."/>
            <person name="Chen C."/>
            <person name="Yan M."/>
            <person name="Daum C."/>
            <person name="Ng V."/>
            <person name="Clum A."/>
            <person name="Steindorff A."/>
            <person name="Ohm R.A."/>
            <person name="Martin F."/>
            <person name="Silar P."/>
            <person name="Natvig D.O."/>
            <person name="Lalanne C."/>
            <person name="Gautier V."/>
            <person name="Ament-Velasquez S.L."/>
            <person name="Kruys A."/>
            <person name="Hutchinson M.I."/>
            <person name="Powell A.J."/>
            <person name="Barry K."/>
            <person name="Miller A.N."/>
            <person name="Grigoriev I.V."/>
            <person name="Debuchy R."/>
            <person name="Gladieux P."/>
            <person name="Hiltunen Thoren M."/>
            <person name="Johannesson H."/>
        </authorList>
    </citation>
    <scope>NUCLEOTIDE SEQUENCE</scope>
    <source>
        <strain evidence="8">CBS 990.96</strain>
    </source>
</reference>
<feature type="compositionally biased region" description="Polar residues" evidence="5">
    <location>
        <begin position="469"/>
        <end position="482"/>
    </location>
</feature>
<evidence type="ECO:0000256" key="4">
    <source>
        <dbReference type="ARBA" id="ARBA00023136"/>
    </source>
</evidence>
<keyword evidence="4 6" id="KW-0472">Membrane</keyword>
<keyword evidence="9" id="KW-1185">Reference proteome</keyword>
<feature type="transmembrane region" description="Helical" evidence="6">
    <location>
        <begin position="207"/>
        <end position="228"/>
    </location>
</feature>
<feature type="compositionally biased region" description="Basic and acidic residues" evidence="5">
    <location>
        <begin position="927"/>
        <end position="936"/>
    </location>
</feature>
<feature type="compositionally biased region" description="Low complexity" evidence="5">
    <location>
        <begin position="859"/>
        <end position="880"/>
    </location>
</feature>
<reference evidence="8" key="2">
    <citation type="submission" date="2023-05" db="EMBL/GenBank/DDBJ databases">
        <authorList>
            <consortium name="Lawrence Berkeley National Laboratory"/>
            <person name="Steindorff A."/>
            <person name="Hensen N."/>
            <person name="Bonometti L."/>
            <person name="Westerberg I."/>
            <person name="Brannstrom I.O."/>
            <person name="Guillou S."/>
            <person name="Cros-Aarteil S."/>
            <person name="Calhoun S."/>
            <person name="Haridas S."/>
            <person name="Kuo A."/>
            <person name="Mondo S."/>
            <person name="Pangilinan J."/>
            <person name="Riley R."/>
            <person name="Labutti K."/>
            <person name="Andreopoulos B."/>
            <person name="Lipzen A."/>
            <person name="Chen C."/>
            <person name="Yanf M."/>
            <person name="Daum C."/>
            <person name="Ng V."/>
            <person name="Clum A."/>
            <person name="Ohm R."/>
            <person name="Martin F."/>
            <person name="Silar P."/>
            <person name="Natvig D."/>
            <person name="Lalanne C."/>
            <person name="Gautier V."/>
            <person name="Ament-Velasquez S.L."/>
            <person name="Kruys A."/>
            <person name="Hutchinson M.I."/>
            <person name="Powell A.J."/>
            <person name="Barry K."/>
            <person name="Miller A.N."/>
            <person name="Grigoriev I.V."/>
            <person name="Debuchy R."/>
            <person name="Gladieux P."/>
            <person name="Thoren M.H."/>
            <person name="Johannesson H."/>
        </authorList>
    </citation>
    <scope>NUCLEOTIDE SEQUENCE</scope>
    <source>
        <strain evidence="8">CBS 990.96</strain>
    </source>
</reference>
<gene>
    <name evidence="8" type="ORF">QBC38DRAFT_267623</name>
</gene>
<feature type="compositionally biased region" description="Low complexity" evidence="5">
    <location>
        <begin position="724"/>
        <end position="742"/>
    </location>
</feature>
<feature type="compositionally biased region" description="Low complexity" evidence="5">
    <location>
        <begin position="789"/>
        <end position="824"/>
    </location>
</feature>
<evidence type="ECO:0000256" key="2">
    <source>
        <dbReference type="ARBA" id="ARBA00022692"/>
    </source>
</evidence>
<feature type="compositionally biased region" description="Basic and acidic residues" evidence="5">
    <location>
        <begin position="513"/>
        <end position="524"/>
    </location>
</feature>
<keyword evidence="3 6" id="KW-1133">Transmembrane helix</keyword>
<dbReference type="PANTHER" id="PTHR15549">
    <property type="entry name" value="PAIRED IMMUNOGLOBULIN-LIKE TYPE 2 RECEPTOR"/>
    <property type="match status" value="1"/>
</dbReference>
<dbReference type="Proteomes" id="UP001301958">
    <property type="component" value="Unassembled WGS sequence"/>
</dbReference>
<protein>
    <recommendedName>
        <fullName evidence="10">Extracellular membrane protein CFEM domain-containing protein</fullName>
    </recommendedName>
</protein>
<evidence type="ECO:0008006" key="10">
    <source>
        <dbReference type="Google" id="ProtNLM"/>
    </source>
</evidence>
<evidence type="ECO:0000256" key="5">
    <source>
        <dbReference type="SAM" id="MobiDB-lite"/>
    </source>
</evidence>
<feature type="compositionally biased region" description="Low complexity" evidence="5">
    <location>
        <begin position="150"/>
        <end position="185"/>
    </location>
</feature>